<evidence type="ECO:0000313" key="1">
    <source>
        <dbReference type="EMBL" id="CAB0041607.1"/>
    </source>
</evidence>
<accession>A0A6H5IW26</accession>
<dbReference type="EMBL" id="CADCXV010001127">
    <property type="protein sequence ID" value="CAB0041607.1"/>
    <property type="molecule type" value="Genomic_DNA"/>
</dbReference>
<protein>
    <submittedName>
        <fullName evidence="1">Uncharacterized protein</fullName>
    </submittedName>
</protein>
<keyword evidence="2" id="KW-1185">Reference proteome</keyword>
<evidence type="ECO:0000313" key="2">
    <source>
        <dbReference type="Proteomes" id="UP000479190"/>
    </source>
</evidence>
<name>A0A6H5IW26_9HYME</name>
<proteinExistence type="predicted"/>
<dbReference type="AlphaFoldDB" id="A0A6H5IW26"/>
<reference evidence="1 2" key="1">
    <citation type="submission" date="2020-02" db="EMBL/GenBank/DDBJ databases">
        <authorList>
            <person name="Ferguson B K."/>
        </authorList>
    </citation>
    <scope>NUCLEOTIDE SEQUENCE [LARGE SCALE GENOMIC DNA]</scope>
</reference>
<gene>
    <name evidence="1" type="ORF">TBRA_LOCUS13273</name>
</gene>
<sequence length="85" mass="10129">MKLNEDLCVGLLVYHRVHMYNLVLDLKNQRPQEDILNQLMKLCFYMHRIRHTFNDSQNKSILLCAPKKVIKLMLQNHRADPLLSL</sequence>
<organism evidence="1 2">
    <name type="scientific">Trichogramma brassicae</name>
    <dbReference type="NCBI Taxonomy" id="86971"/>
    <lineage>
        <taxon>Eukaryota</taxon>
        <taxon>Metazoa</taxon>
        <taxon>Ecdysozoa</taxon>
        <taxon>Arthropoda</taxon>
        <taxon>Hexapoda</taxon>
        <taxon>Insecta</taxon>
        <taxon>Pterygota</taxon>
        <taxon>Neoptera</taxon>
        <taxon>Endopterygota</taxon>
        <taxon>Hymenoptera</taxon>
        <taxon>Apocrita</taxon>
        <taxon>Proctotrupomorpha</taxon>
        <taxon>Chalcidoidea</taxon>
        <taxon>Trichogrammatidae</taxon>
        <taxon>Trichogramma</taxon>
    </lineage>
</organism>
<dbReference type="Proteomes" id="UP000479190">
    <property type="component" value="Unassembled WGS sequence"/>
</dbReference>